<dbReference type="PANTHER" id="PTHR31021">
    <property type="entry name" value="ADENOMATOSIS POLYPOSIS COLI DOWN-REGULATED 1"/>
    <property type="match status" value="1"/>
</dbReference>
<reference evidence="1 2" key="1">
    <citation type="submission" date="2015-02" db="EMBL/GenBank/DDBJ databases">
        <title>Single-cell genomics of uncultivated deep-branching MTB reveals a conserved set of magnetosome genes.</title>
        <authorList>
            <person name="Kolinko S."/>
            <person name="Richter M."/>
            <person name="Glockner F.O."/>
            <person name="Brachmann A."/>
            <person name="Schuler D."/>
        </authorList>
    </citation>
    <scope>NUCLEOTIDE SEQUENCE [LARGE SCALE GENOMIC DNA]</scope>
    <source>
        <strain evidence="1">TM-1</strain>
    </source>
</reference>
<name>A0A0F3GM74_9BACT</name>
<comment type="caution">
    <text evidence="1">The sequence shown here is derived from an EMBL/GenBank/DDBJ whole genome shotgun (WGS) entry which is preliminary data.</text>
</comment>
<evidence type="ECO:0000313" key="1">
    <source>
        <dbReference type="EMBL" id="KJU83025.1"/>
    </source>
</evidence>
<proteinExistence type="predicted"/>
<dbReference type="EMBL" id="LACI01002075">
    <property type="protein sequence ID" value="KJU83025.1"/>
    <property type="molecule type" value="Genomic_DNA"/>
</dbReference>
<sequence>MVWVTLKNKEIKDMGQQKILSNVDILIEYWKSKGYKGQHDASFNIYGGLIAFWGSMDAEDLGNGMFARRTFTFFEDTWSMYFTMFMDTTMKKPVYQFHGEGFFEVESPSSVVEGAYNVMFGFHRKTIRLLTSNKQVISSLGFDDCGLKLSIVKDISGTGCSFIKSVKDYEQEYDLLKLDATAKILRLGARPADGDMSTEARRPTTLGIPLKKL</sequence>
<dbReference type="GO" id="GO:0017147">
    <property type="term" value="F:Wnt-protein binding"/>
    <property type="evidence" value="ECO:0007669"/>
    <property type="project" value="InterPro"/>
</dbReference>
<dbReference type="Proteomes" id="UP000033423">
    <property type="component" value="Unassembled WGS sequence"/>
</dbReference>
<dbReference type="GO" id="GO:0005886">
    <property type="term" value="C:plasma membrane"/>
    <property type="evidence" value="ECO:0007669"/>
    <property type="project" value="InterPro"/>
</dbReference>
<accession>A0A0F3GM74</accession>
<dbReference type="PANTHER" id="PTHR31021:SF1">
    <property type="entry name" value="CHROMOSOME UNDETERMINED SCAFFOLD_56, WHOLE GENOME SHOTGUN SEQUENCE"/>
    <property type="match status" value="1"/>
</dbReference>
<protein>
    <submittedName>
        <fullName evidence="1">Protein APCDD1</fullName>
    </submittedName>
</protein>
<organism evidence="1 2">
    <name type="scientific">Candidatus Magnetobacterium bavaricum</name>
    <dbReference type="NCBI Taxonomy" id="29290"/>
    <lineage>
        <taxon>Bacteria</taxon>
        <taxon>Pseudomonadati</taxon>
        <taxon>Nitrospirota</taxon>
        <taxon>Thermodesulfovibrionia</taxon>
        <taxon>Thermodesulfovibrionales</taxon>
        <taxon>Candidatus Magnetobacteriaceae</taxon>
        <taxon>Candidatus Magnetobacterium</taxon>
    </lineage>
</organism>
<evidence type="ECO:0000313" key="2">
    <source>
        <dbReference type="Proteomes" id="UP000033423"/>
    </source>
</evidence>
<dbReference type="AlphaFoldDB" id="A0A0F3GM74"/>
<dbReference type="InterPro" id="IPR042425">
    <property type="entry name" value="APCDD1"/>
</dbReference>
<gene>
    <name evidence="1" type="ORF">MBAV_004782</name>
</gene>
<dbReference type="GO" id="GO:0030178">
    <property type="term" value="P:negative regulation of Wnt signaling pathway"/>
    <property type="evidence" value="ECO:0007669"/>
    <property type="project" value="InterPro"/>
</dbReference>
<keyword evidence="2" id="KW-1185">Reference proteome</keyword>